<dbReference type="PANTHER" id="PTHR37540">
    <property type="entry name" value="TRANSCRIPTION FACTOR (ACR-2), PUTATIVE-RELATED-RELATED"/>
    <property type="match status" value="1"/>
</dbReference>
<gene>
    <name evidence="1" type="ORF">N7468_008908</name>
</gene>
<comment type="caution">
    <text evidence="1">The sequence shown here is derived from an EMBL/GenBank/DDBJ whole genome shotgun (WGS) entry which is preliminary data.</text>
</comment>
<dbReference type="OrthoDB" id="3469225at2759"/>
<name>A0A9W9NGU0_9EURO</name>
<dbReference type="RefSeq" id="XP_058326534.1">
    <property type="nucleotide sequence ID" value="XM_058478204.1"/>
</dbReference>
<evidence type="ECO:0000313" key="2">
    <source>
        <dbReference type="Proteomes" id="UP001150941"/>
    </source>
</evidence>
<accession>A0A9W9NGU0</accession>
<dbReference type="GeneID" id="83205507"/>
<dbReference type="Proteomes" id="UP001150941">
    <property type="component" value="Unassembled WGS sequence"/>
</dbReference>
<reference evidence="1" key="1">
    <citation type="submission" date="2022-11" db="EMBL/GenBank/DDBJ databases">
        <authorList>
            <person name="Petersen C."/>
        </authorList>
    </citation>
    <scope>NUCLEOTIDE SEQUENCE</scope>
    <source>
        <strain evidence="1">IBT 19713</strain>
    </source>
</reference>
<keyword evidence="2" id="KW-1185">Reference proteome</keyword>
<organism evidence="1 2">
    <name type="scientific">Penicillium chermesinum</name>
    <dbReference type="NCBI Taxonomy" id="63820"/>
    <lineage>
        <taxon>Eukaryota</taxon>
        <taxon>Fungi</taxon>
        <taxon>Dikarya</taxon>
        <taxon>Ascomycota</taxon>
        <taxon>Pezizomycotina</taxon>
        <taxon>Eurotiomycetes</taxon>
        <taxon>Eurotiomycetidae</taxon>
        <taxon>Eurotiales</taxon>
        <taxon>Aspergillaceae</taxon>
        <taxon>Penicillium</taxon>
    </lineage>
</organism>
<dbReference type="EMBL" id="JAPQKS010000007">
    <property type="protein sequence ID" value="KAJ5219704.1"/>
    <property type="molecule type" value="Genomic_DNA"/>
</dbReference>
<reference evidence="1" key="2">
    <citation type="journal article" date="2023" name="IMA Fungus">
        <title>Comparative genomic study of the Penicillium genus elucidates a diverse pangenome and 15 lateral gene transfer events.</title>
        <authorList>
            <person name="Petersen C."/>
            <person name="Sorensen T."/>
            <person name="Nielsen M.R."/>
            <person name="Sondergaard T.E."/>
            <person name="Sorensen J.L."/>
            <person name="Fitzpatrick D.A."/>
            <person name="Frisvad J.C."/>
            <person name="Nielsen K.L."/>
        </authorList>
    </citation>
    <scope>NUCLEOTIDE SEQUENCE</scope>
    <source>
        <strain evidence="1">IBT 19713</strain>
    </source>
</reference>
<dbReference type="AlphaFoldDB" id="A0A9W9NGU0"/>
<sequence length="245" mass="28072">MYSAEIVGALANNLSPSFSMASKWENEVKKEFETYLRVNGWPPSSLGSRFFSSPWSKDIPPPLLDTLRSFQHLIAYYESASDIENEDSRIKNNYLIFATRRLFHLPMECPLSPSHETIRLAILAYCSSRIWSTPLSPCVDTIMKALRPALAQSFNKLQNTAPDLLFWILFIFGFSTQNMQYQPWIATHIRQSAKSLKLESWNDALPVLEVFFFVCRSPQDPAISYWTSAISSEPFGVQKQVQNRT</sequence>
<protein>
    <submittedName>
        <fullName evidence="1">Uncharacterized protein</fullName>
    </submittedName>
</protein>
<dbReference type="PANTHER" id="PTHR37540:SF5">
    <property type="entry name" value="TRANSCRIPTION FACTOR DOMAIN-CONTAINING PROTEIN"/>
    <property type="match status" value="1"/>
</dbReference>
<proteinExistence type="predicted"/>
<evidence type="ECO:0000313" key="1">
    <source>
        <dbReference type="EMBL" id="KAJ5219704.1"/>
    </source>
</evidence>